<feature type="compositionally biased region" description="Polar residues" evidence="2">
    <location>
        <begin position="8"/>
        <end position="20"/>
    </location>
</feature>
<feature type="non-terminal residue" evidence="4">
    <location>
        <position position="448"/>
    </location>
</feature>
<evidence type="ECO:0000256" key="1">
    <source>
        <dbReference type="ARBA" id="ARBA00023242"/>
    </source>
</evidence>
<keyword evidence="4" id="KW-0371">Homeobox</keyword>
<reference evidence="4 5" key="2">
    <citation type="journal article" date="2021" name="Genomics">
        <title>High-quality reference genome for Clonorchis sinensis.</title>
        <authorList>
            <person name="Young N.D."/>
            <person name="Stroehlein A.J."/>
            <person name="Kinkar L."/>
            <person name="Wang T."/>
            <person name="Sohn W.M."/>
            <person name="Chang B.C.H."/>
            <person name="Kaur P."/>
            <person name="Weisz D."/>
            <person name="Dudchenko O."/>
            <person name="Aiden E.L."/>
            <person name="Korhonen P.K."/>
            <person name="Gasser R.B."/>
        </authorList>
    </citation>
    <scope>NUCLEOTIDE SEQUENCE [LARGE SCALE GENOMIC DNA]</scope>
    <source>
        <strain evidence="4">Cs-k2</strain>
    </source>
</reference>
<feature type="domain" description="MEIS N-terminal" evidence="3">
    <location>
        <begin position="233"/>
        <end position="288"/>
    </location>
</feature>
<comment type="caution">
    <text evidence="4">The sequence shown here is derived from an EMBL/GenBank/DDBJ whole genome shotgun (WGS) entry which is preliminary data.</text>
</comment>
<organism evidence="4 5">
    <name type="scientific">Clonorchis sinensis</name>
    <name type="common">Chinese liver fluke</name>
    <dbReference type="NCBI Taxonomy" id="79923"/>
    <lineage>
        <taxon>Eukaryota</taxon>
        <taxon>Metazoa</taxon>
        <taxon>Spiralia</taxon>
        <taxon>Lophotrochozoa</taxon>
        <taxon>Platyhelminthes</taxon>
        <taxon>Trematoda</taxon>
        <taxon>Digenea</taxon>
        <taxon>Opisthorchiida</taxon>
        <taxon>Opisthorchiata</taxon>
        <taxon>Opisthorchiidae</taxon>
        <taxon>Clonorchis</taxon>
    </lineage>
</organism>
<gene>
    <name evidence="4" type="ORF">CSKR_106543</name>
</gene>
<dbReference type="EMBL" id="NIRI02000010">
    <property type="protein sequence ID" value="KAG5454280.1"/>
    <property type="molecule type" value="Genomic_DNA"/>
</dbReference>
<dbReference type="AlphaFoldDB" id="A0A8T1MYZ9"/>
<feature type="compositionally biased region" description="Polar residues" evidence="2">
    <location>
        <begin position="292"/>
        <end position="305"/>
    </location>
</feature>
<proteinExistence type="predicted"/>
<evidence type="ECO:0000313" key="5">
    <source>
        <dbReference type="Proteomes" id="UP000286415"/>
    </source>
</evidence>
<dbReference type="Proteomes" id="UP000286415">
    <property type="component" value="Unassembled WGS sequence"/>
</dbReference>
<feature type="region of interest" description="Disordered" evidence="2">
    <location>
        <begin position="288"/>
        <end position="312"/>
    </location>
</feature>
<dbReference type="OrthoDB" id="10056939at2759"/>
<keyword evidence="1" id="KW-0539">Nucleus</keyword>
<protein>
    <submittedName>
        <fullName evidence="4">Homeobox protein pknox1</fullName>
    </submittedName>
</protein>
<reference evidence="4 5" key="1">
    <citation type="journal article" date="2018" name="Biotechnol. Adv.">
        <title>Improved genomic resources and new bioinformatic workflow for the carcinogenic parasite Clonorchis sinensis: Biotechnological implications.</title>
        <authorList>
            <person name="Wang D."/>
            <person name="Korhonen P.K."/>
            <person name="Gasser R.B."/>
            <person name="Young N.D."/>
        </authorList>
    </citation>
    <scope>NUCLEOTIDE SEQUENCE [LARGE SCALE GENOMIC DNA]</scope>
    <source>
        <strain evidence="4">Cs-k2</strain>
    </source>
</reference>
<feature type="region of interest" description="Disordered" evidence="2">
    <location>
        <begin position="1"/>
        <end position="20"/>
    </location>
</feature>
<feature type="compositionally biased region" description="Basic and acidic residues" evidence="2">
    <location>
        <begin position="192"/>
        <end position="206"/>
    </location>
</feature>
<feature type="region of interest" description="Disordered" evidence="2">
    <location>
        <begin position="153"/>
        <end position="213"/>
    </location>
</feature>
<keyword evidence="5" id="KW-1185">Reference proteome</keyword>
<dbReference type="GO" id="GO:0003677">
    <property type="term" value="F:DNA binding"/>
    <property type="evidence" value="ECO:0007669"/>
    <property type="project" value="UniProtKB-KW"/>
</dbReference>
<evidence type="ECO:0000313" key="4">
    <source>
        <dbReference type="EMBL" id="KAG5454280.1"/>
    </source>
</evidence>
<sequence length="448" mass="50428">MPRRRRMPSTNPHYSLGNTTGTLRLSPVQTKLLQDSAQDTQDCHVSSTTTSLMQEIQSFPIVTNLQLQQNDPELDADKKTIVNHPLYPLLAALLQQCELASARPDSPPPLDAFTEELRTYVQRQFEMEDADLIKSKLKDKDYYTSTFTDQHPYNNTISSGVTGGRLTRAGSRYKQNGPAGDLLGGTKNMRPHSRECRGDKTKESTDKSNSLMDVDYPHDPMGPGLDSGPFEEDRKLNVFVNDRELDELIVKAIQVLRIHLLELHKVNELCKDFCSRYIHSLKTKFQSDPMIQDSQPSSPGDSEVQSPGPAGAYSSRYFPSGVPPFMCQSSAELIPMKARWLKWLEREFTDRKVRGSNPTSASRRPLSRLGQSGSIPALVLSSGGMAARHRKGATAEQLRRRVHQRVRIRKVNCCALQTNHAGLVLGCQILFDWSEKQTNKSKWRNSKF</sequence>
<evidence type="ECO:0000259" key="3">
    <source>
        <dbReference type="Pfam" id="PF16493"/>
    </source>
</evidence>
<evidence type="ECO:0000256" key="2">
    <source>
        <dbReference type="SAM" id="MobiDB-lite"/>
    </source>
</evidence>
<dbReference type="InterPro" id="IPR032453">
    <property type="entry name" value="PKNOX/Meis_N"/>
</dbReference>
<accession>A0A8T1MYZ9</accession>
<feature type="domain" description="MEIS N-terminal" evidence="3">
    <location>
        <begin position="75"/>
        <end position="145"/>
    </location>
</feature>
<dbReference type="Pfam" id="PF16493">
    <property type="entry name" value="Meis_PKNOX_N"/>
    <property type="match status" value="2"/>
</dbReference>
<name>A0A8T1MYZ9_CLOSI</name>
<keyword evidence="4" id="KW-0238">DNA-binding</keyword>